<sequence>MNCDNKIEKIARFSFDTFDSLQKTGKPKINEWTVLSCIIQEEDSHFKTVALGTGSKCIGKNKMSNKGDILNDSHAEVICRRAFLLYLYEQMENTLEDTNTIFVFDSNLMKYNLKPNIKFHFFTTLMPCGDANIFPKNEENNFNVGDLILDKERELNSSGKRPLDGGALMNIKRQKCINGDIFRTGAKCLDCDEIQDVREAGVGYHVTGVVRTKPGRGDPTLSVSCSDKLAKWCHLGLQGALISILLKEPIYLSSFNVTCNTPYSEESLQRAFFDRLKHVGMIFPYKKSHLIFKQATQSVFSFQKNEQKEVCPSSIIWFKSEKLNQKHVEVAVGGRKQGITKKNQNFPSSRLQVCKLELFKRFLALYGNFSDKFSKLTYRQCKEEAVTYQKNWNILKKELRVWPKKERNLLEFSLND</sequence>
<dbReference type="Pfam" id="PF02137">
    <property type="entry name" value="A_deamin"/>
    <property type="match status" value="1"/>
</dbReference>
<evidence type="ECO:0000256" key="5">
    <source>
        <dbReference type="ARBA" id="ARBA00037026"/>
    </source>
</evidence>
<accession>A0AAW1V1Z4</accession>
<dbReference type="GO" id="GO:0008033">
    <property type="term" value="P:tRNA processing"/>
    <property type="evidence" value="ECO:0007669"/>
    <property type="project" value="UniProtKB-KW"/>
</dbReference>
<reference evidence="13 14" key="1">
    <citation type="submission" date="2023-03" db="EMBL/GenBank/DDBJ databases">
        <title>Genome insight into feeding habits of ladybird beetles.</title>
        <authorList>
            <person name="Li H.-S."/>
            <person name="Huang Y.-H."/>
            <person name="Pang H."/>
        </authorList>
    </citation>
    <scope>NUCLEOTIDE SEQUENCE [LARGE SCALE GENOMIC DNA]</scope>
    <source>
        <strain evidence="13">SYSU_2023b</strain>
        <tissue evidence="13">Whole body</tissue>
    </source>
</reference>
<dbReference type="GO" id="GO:0043829">
    <property type="term" value="F:tRNA-specific adenosine-37 deaminase activity"/>
    <property type="evidence" value="ECO:0007669"/>
    <property type="project" value="UniProtKB-EC"/>
</dbReference>
<evidence type="ECO:0000256" key="8">
    <source>
        <dbReference type="ARBA" id="ARBA00038940"/>
    </source>
</evidence>
<comment type="similarity">
    <text evidence="7">Belongs to the ADAT1 family.</text>
</comment>
<keyword evidence="14" id="KW-1185">Reference proteome</keyword>
<evidence type="ECO:0000256" key="9">
    <source>
        <dbReference type="ARBA" id="ARBA00040502"/>
    </source>
</evidence>
<keyword evidence="2" id="KW-0479">Metal-binding</keyword>
<keyword evidence="4" id="KW-0862">Zinc</keyword>
<name>A0AAW1V1Z4_9CUCU</name>
<feature type="domain" description="A to I editase" evidence="12">
    <location>
        <begin position="50"/>
        <end position="400"/>
    </location>
</feature>
<keyword evidence="1" id="KW-0819">tRNA processing</keyword>
<comment type="cofactor">
    <cofactor evidence="5">
        <name>1D-myo-inositol hexakisphosphate</name>
        <dbReference type="ChEBI" id="CHEBI:58130"/>
    </cofactor>
</comment>
<evidence type="ECO:0000259" key="12">
    <source>
        <dbReference type="PROSITE" id="PS50141"/>
    </source>
</evidence>
<gene>
    <name evidence="13" type="ORF">WA026_018414</name>
</gene>
<comment type="catalytic activity">
    <reaction evidence="11">
        <text>adenosine(37) in tRNA(Ala) + H2O + H(+) = inosine(37) in tRNA(Ala) + NH4(+)</text>
        <dbReference type="Rhea" id="RHEA:50968"/>
        <dbReference type="Rhea" id="RHEA-COMP:12855"/>
        <dbReference type="Rhea" id="RHEA-COMP:12856"/>
        <dbReference type="ChEBI" id="CHEBI:15377"/>
        <dbReference type="ChEBI" id="CHEBI:15378"/>
        <dbReference type="ChEBI" id="CHEBI:28938"/>
        <dbReference type="ChEBI" id="CHEBI:74411"/>
        <dbReference type="ChEBI" id="CHEBI:82852"/>
        <dbReference type="EC" id="3.5.4.34"/>
    </reaction>
</comment>
<dbReference type="GO" id="GO:0046872">
    <property type="term" value="F:metal ion binding"/>
    <property type="evidence" value="ECO:0007669"/>
    <property type="project" value="UniProtKB-KW"/>
</dbReference>
<evidence type="ECO:0000256" key="10">
    <source>
        <dbReference type="ARBA" id="ARBA00041760"/>
    </source>
</evidence>
<organism evidence="13 14">
    <name type="scientific">Henosepilachna vigintioctopunctata</name>
    <dbReference type="NCBI Taxonomy" id="420089"/>
    <lineage>
        <taxon>Eukaryota</taxon>
        <taxon>Metazoa</taxon>
        <taxon>Ecdysozoa</taxon>
        <taxon>Arthropoda</taxon>
        <taxon>Hexapoda</taxon>
        <taxon>Insecta</taxon>
        <taxon>Pterygota</taxon>
        <taxon>Neoptera</taxon>
        <taxon>Endopterygota</taxon>
        <taxon>Coleoptera</taxon>
        <taxon>Polyphaga</taxon>
        <taxon>Cucujiformia</taxon>
        <taxon>Coccinelloidea</taxon>
        <taxon>Coccinellidae</taxon>
        <taxon>Epilachninae</taxon>
        <taxon>Epilachnini</taxon>
        <taxon>Henosepilachna</taxon>
    </lineage>
</organism>
<dbReference type="EMBL" id="JARQZJ010000102">
    <property type="protein sequence ID" value="KAK9886762.1"/>
    <property type="molecule type" value="Genomic_DNA"/>
</dbReference>
<dbReference type="EC" id="3.5.4.34" evidence="8"/>
<evidence type="ECO:0000313" key="14">
    <source>
        <dbReference type="Proteomes" id="UP001431783"/>
    </source>
</evidence>
<comment type="function">
    <text evidence="6">Specifically deaminates adenosine-37 to inosine in tRNA-Ala.</text>
</comment>
<evidence type="ECO:0000256" key="7">
    <source>
        <dbReference type="ARBA" id="ARBA00038326"/>
    </source>
</evidence>
<evidence type="ECO:0000256" key="3">
    <source>
        <dbReference type="ARBA" id="ARBA00022801"/>
    </source>
</evidence>
<dbReference type="AlphaFoldDB" id="A0AAW1V1Z4"/>
<evidence type="ECO:0000256" key="2">
    <source>
        <dbReference type="ARBA" id="ARBA00022723"/>
    </source>
</evidence>
<keyword evidence="3" id="KW-0378">Hydrolase</keyword>
<dbReference type="SMART" id="SM00552">
    <property type="entry name" value="ADEAMc"/>
    <property type="match status" value="1"/>
</dbReference>
<evidence type="ECO:0000256" key="11">
    <source>
        <dbReference type="ARBA" id="ARBA00047635"/>
    </source>
</evidence>
<dbReference type="PROSITE" id="PS50141">
    <property type="entry name" value="A_DEAMIN_EDITASE"/>
    <property type="match status" value="1"/>
</dbReference>
<dbReference type="PANTHER" id="PTHR46516">
    <property type="entry name" value="TRNA-SPECIFIC ADENOSINE DEAMINASE 1"/>
    <property type="match status" value="1"/>
</dbReference>
<evidence type="ECO:0000313" key="13">
    <source>
        <dbReference type="EMBL" id="KAK9886762.1"/>
    </source>
</evidence>
<evidence type="ECO:0000256" key="6">
    <source>
        <dbReference type="ARBA" id="ARBA00037784"/>
    </source>
</evidence>
<protein>
    <recommendedName>
        <fullName evidence="9">tRNA-specific adenosine deaminase 1</fullName>
        <ecNumber evidence="8">3.5.4.34</ecNumber>
    </recommendedName>
    <alternativeName>
        <fullName evidence="10">tRNA-specific adenosine-37 deaminase</fullName>
    </alternativeName>
</protein>
<proteinExistence type="inferred from homology"/>
<dbReference type="PANTHER" id="PTHR46516:SF1">
    <property type="entry name" value="TRNA-SPECIFIC ADENOSINE DEAMINASE 1"/>
    <property type="match status" value="1"/>
</dbReference>
<dbReference type="GO" id="GO:0003723">
    <property type="term" value="F:RNA binding"/>
    <property type="evidence" value="ECO:0007669"/>
    <property type="project" value="InterPro"/>
</dbReference>
<comment type="caution">
    <text evidence="13">The sequence shown here is derived from an EMBL/GenBank/DDBJ whole genome shotgun (WGS) entry which is preliminary data.</text>
</comment>
<dbReference type="Proteomes" id="UP001431783">
    <property type="component" value="Unassembled WGS sequence"/>
</dbReference>
<evidence type="ECO:0000256" key="1">
    <source>
        <dbReference type="ARBA" id="ARBA00022694"/>
    </source>
</evidence>
<evidence type="ECO:0000256" key="4">
    <source>
        <dbReference type="ARBA" id="ARBA00022833"/>
    </source>
</evidence>
<dbReference type="InterPro" id="IPR002466">
    <property type="entry name" value="A_deamin"/>
</dbReference>